<evidence type="ECO:0000313" key="4">
    <source>
        <dbReference type="Proteomes" id="UP000198323"/>
    </source>
</evidence>
<evidence type="ECO:0000259" key="2">
    <source>
        <dbReference type="Pfam" id="PF02114"/>
    </source>
</evidence>
<dbReference type="Proteomes" id="UP000198323">
    <property type="component" value="Unassembled WGS sequence"/>
</dbReference>
<keyword evidence="4" id="KW-1185">Reference proteome</keyword>
<feature type="domain" description="Phosducin" evidence="2">
    <location>
        <begin position="163"/>
        <end position="317"/>
    </location>
</feature>
<reference evidence="3 4" key="1">
    <citation type="submission" date="2016-07" db="EMBL/GenBank/DDBJ databases">
        <title>Disparate Historic Effective Population Sizes Predicted by Modern Levels of Genome Diversity for the Scaled Quail (Callipepla squamata) and the Northern Bobwhite (Colinus virginianus): Inferences from First and Second Generation Draft Genome Assemblies for Sympatric New World Quail.</title>
        <authorList>
            <person name="Oldeschulte D.L."/>
            <person name="Halley Y.A."/>
            <person name="Bhattarai E.K."/>
            <person name="Brashear W.A."/>
            <person name="Hill J."/>
            <person name="Metz R.P."/>
            <person name="Johnson C.D."/>
            <person name="Rollins D."/>
            <person name="Peterson M.J."/>
            <person name="Bickhart D.M."/>
            <person name="Decker J.E."/>
            <person name="Seabury C.M."/>
        </authorList>
    </citation>
    <scope>NUCLEOTIDE SEQUENCE [LARGE SCALE GENOMIC DNA]</scope>
    <source>
        <strain evidence="3 4">Texas</strain>
        <tissue evidence="3">Leg muscle</tissue>
    </source>
</reference>
<sequence>MPSQALEAEQELQLWKEIDDACSAYRSTDSQPQVSSTLEEICFWVMEFLQKPQTIGYFDHSSCLLSSPDIRGSDQLVKSNHKNDLSVQFCSIIPKQDPNEDTEWNDVLRKFGILPPKEEPKDESEEMVLRLQKEAEGKFKLQIHAFENKARVCFVLFLVKPYERMSLKELTEAEDDFDEADRKAVEMYRQQRLQEWKCLQKRQKYGELREISGEQYVKEVTNAPEDVWVIIHLYRSSVPMCLLVNEHLSQLARKFPEAKFVRAIVNSCIHHYQDRCLPTILVYKTGELKARFIGVAECGGMYLKVEELEWKLAEVGAIESDLEENPKKDIINTMTLSMQNISVREKINTKSSDALKPHIT</sequence>
<dbReference type="Gene3D" id="3.40.30.10">
    <property type="entry name" value="Glutaredoxin"/>
    <property type="match status" value="1"/>
</dbReference>
<dbReference type="EMBL" id="MCFN01000877">
    <property type="protein sequence ID" value="OXB54676.1"/>
    <property type="molecule type" value="Genomic_DNA"/>
</dbReference>
<dbReference type="PANTHER" id="PTHR45809:SF1">
    <property type="entry name" value="PHOSDUCIN-LIKE PROTEIN 2"/>
    <property type="match status" value="1"/>
</dbReference>
<dbReference type="STRING" id="9009.A0A226MH89"/>
<dbReference type="GO" id="GO:0005737">
    <property type="term" value="C:cytoplasm"/>
    <property type="evidence" value="ECO:0007669"/>
    <property type="project" value="TreeGrafter"/>
</dbReference>
<dbReference type="CDD" id="cd02988">
    <property type="entry name" value="Phd_like_VIAF"/>
    <property type="match status" value="1"/>
</dbReference>
<dbReference type="OrthoDB" id="45518at2759"/>
<dbReference type="AlphaFoldDB" id="A0A226MH89"/>
<dbReference type="Pfam" id="PF02114">
    <property type="entry name" value="Phosducin"/>
    <property type="match status" value="1"/>
</dbReference>
<evidence type="ECO:0000256" key="1">
    <source>
        <dbReference type="ARBA" id="ARBA00009686"/>
    </source>
</evidence>
<dbReference type="GO" id="GO:0006457">
    <property type="term" value="P:protein folding"/>
    <property type="evidence" value="ECO:0007669"/>
    <property type="project" value="TreeGrafter"/>
</dbReference>
<comment type="similarity">
    <text evidence="1">Belongs to the phosducin family.</text>
</comment>
<comment type="caution">
    <text evidence="3">The sequence shown here is derived from an EMBL/GenBank/DDBJ whole genome shotgun (WGS) entry which is preliminary data.</text>
</comment>
<dbReference type="InterPro" id="IPR036249">
    <property type="entry name" value="Thioredoxin-like_sf"/>
</dbReference>
<dbReference type="SUPFAM" id="SSF52833">
    <property type="entry name" value="Thioredoxin-like"/>
    <property type="match status" value="1"/>
</dbReference>
<protein>
    <recommendedName>
        <fullName evidence="2">Phosducin domain-containing protein</fullName>
    </recommendedName>
</protein>
<dbReference type="PANTHER" id="PTHR45809">
    <property type="entry name" value="VIRAL IAP-ASSOCIATED FACTOR HOMOLOG"/>
    <property type="match status" value="1"/>
</dbReference>
<evidence type="ECO:0000313" key="3">
    <source>
        <dbReference type="EMBL" id="OXB54676.1"/>
    </source>
</evidence>
<accession>A0A226MH89</accession>
<dbReference type="InterPro" id="IPR024253">
    <property type="entry name" value="Phosducin_thioredoxin-like_dom"/>
</dbReference>
<proteinExistence type="inferred from homology"/>
<gene>
    <name evidence="3" type="ORF">ASZ78_001703</name>
</gene>
<organism evidence="3 4">
    <name type="scientific">Callipepla squamata</name>
    <name type="common">Scaled quail</name>
    <dbReference type="NCBI Taxonomy" id="9009"/>
    <lineage>
        <taxon>Eukaryota</taxon>
        <taxon>Metazoa</taxon>
        <taxon>Chordata</taxon>
        <taxon>Craniata</taxon>
        <taxon>Vertebrata</taxon>
        <taxon>Euteleostomi</taxon>
        <taxon>Archelosauria</taxon>
        <taxon>Archosauria</taxon>
        <taxon>Dinosauria</taxon>
        <taxon>Saurischia</taxon>
        <taxon>Theropoda</taxon>
        <taxon>Coelurosauria</taxon>
        <taxon>Aves</taxon>
        <taxon>Neognathae</taxon>
        <taxon>Galloanserae</taxon>
        <taxon>Galliformes</taxon>
        <taxon>Odontophoridae</taxon>
        <taxon>Callipepla</taxon>
    </lineage>
</organism>
<dbReference type="InterPro" id="IPR051498">
    <property type="entry name" value="Phosducin-like_chap/apop_reg"/>
</dbReference>
<name>A0A226MH89_CALSU</name>